<dbReference type="InterPro" id="IPR023509">
    <property type="entry name" value="DTD-like_sf"/>
</dbReference>
<comment type="subunit">
    <text evidence="2">Homodimer.</text>
</comment>
<comment type="caution">
    <text evidence="3">The sequence shown here is derived from an EMBL/GenBank/DDBJ whole genome shotgun (WGS) entry which is preliminary data.</text>
</comment>
<proteinExistence type="inferred from homology"/>
<dbReference type="RefSeq" id="WP_311368962.1">
    <property type="nucleotide sequence ID" value="NZ_JAVRHX010000003.1"/>
</dbReference>
<dbReference type="Pfam" id="PF02580">
    <property type="entry name" value="Tyr_Deacylase"/>
    <property type="match status" value="1"/>
</dbReference>
<dbReference type="EMBL" id="JAVRHX010000003">
    <property type="protein sequence ID" value="MDT0595446.1"/>
    <property type="molecule type" value="Genomic_DNA"/>
</dbReference>
<comment type="catalytic activity">
    <reaction evidence="2">
        <text>glycyl-tRNA(Ala) + H2O = tRNA(Ala) + glycine + H(+)</text>
        <dbReference type="Rhea" id="RHEA:53744"/>
        <dbReference type="Rhea" id="RHEA-COMP:9657"/>
        <dbReference type="Rhea" id="RHEA-COMP:13640"/>
        <dbReference type="ChEBI" id="CHEBI:15377"/>
        <dbReference type="ChEBI" id="CHEBI:15378"/>
        <dbReference type="ChEBI" id="CHEBI:57305"/>
        <dbReference type="ChEBI" id="CHEBI:78442"/>
        <dbReference type="ChEBI" id="CHEBI:78522"/>
    </reaction>
</comment>
<evidence type="ECO:0000256" key="2">
    <source>
        <dbReference type="HAMAP-Rule" id="MF_00518"/>
    </source>
</evidence>
<comment type="similarity">
    <text evidence="1 2">Belongs to the DTD family.</text>
</comment>
<dbReference type="PANTHER" id="PTHR10472">
    <property type="entry name" value="D-TYROSYL-TRNA TYR DEACYLASE"/>
    <property type="match status" value="1"/>
</dbReference>
<keyword evidence="2 3" id="KW-0378">Hydrolase</keyword>
<comment type="catalytic activity">
    <reaction evidence="2">
        <text>a D-aminoacyl-tRNA + H2O = a tRNA + a D-alpha-amino acid + H(+)</text>
        <dbReference type="Rhea" id="RHEA:13953"/>
        <dbReference type="Rhea" id="RHEA-COMP:10123"/>
        <dbReference type="Rhea" id="RHEA-COMP:10124"/>
        <dbReference type="ChEBI" id="CHEBI:15377"/>
        <dbReference type="ChEBI" id="CHEBI:15378"/>
        <dbReference type="ChEBI" id="CHEBI:59871"/>
        <dbReference type="ChEBI" id="CHEBI:78442"/>
        <dbReference type="ChEBI" id="CHEBI:79333"/>
        <dbReference type="EC" id="3.1.1.96"/>
    </reaction>
</comment>
<dbReference type="HAMAP" id="MF_00518">
    <property type="entry name" value="Deacylase_Dtd"/>
    <property type="match status" value="1"/>
</dbReference>
<evidence type="ECO:0000313" key="3">
    <source>
        <dbReference type="EMBL" id="MDT0595446.1"/>
    </source>
</evidence>
<dbReference type="NCBIfam" id="TIGR00256">
    <property type="entry name" value="D-aminoacyl-tRNA deacylase"/>
    <property type="match status" value="1"/>
</dbReference>
<comment type="subcellular location">
    <subcellularLocation>
        <location evidence="2">Cytoplasm</location>
    </subcellularLocation>
</comment>
<dbReference type="Proteomes" id="UP001253545">
    <property type="component" value="Unassembled WGS sequence"/>
</dbReference>
<dbReference type="PANTHER" id="PTHR10472:SF5">
    <property type="entry name" value="D-AMINOACYL-TRNA DEACYLASE 1"/>
    <property type="match status" value="1"/>
</dbReference>
<dbReference type="Gene3D" id="3.50.80.10">
    <property type="entry name" value="D-tyrosyl-tRNA(Tyr) deacylase"/>
    <property type="match status" value="1"/>
</dbReference>
<gene>
    <name evidence="2 3" type="primary">dtd</name>
    <name evidence="3" type="ORF">RM552_11365</name>
</gene>
<comment type="function">
    <text evidence="2">An aminoacyl-tRNA editing enzyme that deacylates mischarged D-aminoacyl-tRNAs. Also deacylates mischarged glycyl-tRNA(Ala), protecting cells against glycine mischarging by AlaRS. Acts via tRNA-based rather than protein-based catalysis; rejects L-amino acids rather than detecting D-amino acids in the active site. By recycling D-aminoacyl-tRNA to D-amino acids and free tRNA molecules, this enzyme counteracts the toxicity associated with the formation of D-aminoacyl-tRNA entities in vivo and helps enforce protein L-homochirality.</text>
</comment>
<keyword evidence="2" id="KW-0963">Cytoplasm</keyword>
<sequence length="145" mass="15812">MIGLIQRVKSAQVSVDNTIISQINSGILLLLGVEKGDTNTHAKTMANKVSKLRIFADANDKMNLSLSDVAGDLLVVSQFTLAADVKKGNRPGFSNAAAHESGEMLYHYFIEYYQTNIGRCHQGQYGANMEVSLVNDGPATFYLKI</sequence>
<dbReference type="SUPFAM" id="SSF69500">
    <property type="entry name" value="DTD-like"/>
    <property type="match status" value="1"/>
</dbReference>
<dbReference type="EC" id="3.1.1.-" evidence="2"/>
<keyword evidence="4" id="KW-1185">Reference proteome</keyword>
<name>A0ABU2ZSP6_9ALTE</name>
<evidence type="ECO:0000256" key="1">
    <source>
        <dbReference type="ARBA" id="ARBA00009673"/>
    </source>
</evidence>
<reference evidence="3 4" key="1">
    <citation type="submission" date="2023-09" db="EMBL/GenBank/DDBJ databases">
        <authorList>
            <person name="Rey-Velasco X."/>
        </authorList>
    </citation>
    <scope>NUCLEOTIDE SEQUENCE [LARGE SCALE GENOMIC DNA]</scope>
    <source>
        <strain evidence="3 4">P117</strain>
    </source>
</reference>
<dbReference type="InterPro" id="IPR003732">
    <property type="entry name" value="Daa-tRNA_deacyls_DTD"/>
</dbReference>
<dbReference type="GO" id="GO:0051499">
    <property type="term" value="F:D-aminoacyl-tRNA deacylase activity"/>
    <property type="evidence" value="ECO:0007669"/>
    <property type="project" value="UniProtKB-EC"/>
</dbReference>
<keyword evidence="2" id="KW-0694">RNA-binding</keyword>
<comment type="domain">
    <text evidence="2">A Gly-cisPro motif from one monomer fits into the active site of the other monomer to allow specific chiral rejection of L-amino acids.</text>
</comment>
<organism evidence="3 4">
    <name type="scientific">Glaciecola petra</name>
    <dbReference type="NCBI Taxonomy" id="3075602"/>
    <lineage>
        <taxon>Bacteria</taxon>
        <taxon>Pseudomonadati</taxon>
        <taxon>Pseudomonadota</taxon>
        <taxon>Gammaproteobacteria</taxon>
        <taxon>Alteromonadales</taxon>
        <taxon>Alteromonadaceae</taxon>
        <taxon>Glaciecola</taxon>
    </lineage>
</organism>
<accession>A0ABU2ZSP6</accession>
<dbReference type="EC" id="3.1.1.96" evidence="2"/>
<keyword evidence="2" id="KW-0820">tRNA-binding</keyword>
<evidence type="ECO:0000313" key="4">
    <source>
        <dbReference type="Proteomes" id="UP001253545"/>
    </source>
</evidence>
<feature type="short sequence motif" description="Gly-cisPro motif, important for rejection of L-amino acids" evidence="2">
    <location>
        <begin position="137"/>
        <end position="138"/>
    </location>
</feature>
<protein>
    <recommendedName>
        <fullName evidence="2">D-aminoacyl-tRNA deacylase</fullName>
        <shortName evidence="2">DTD</shortName>
        <ecNumber evidence="2">3.1.1.96</ecNumber>
    </recommendedName>
    <alternativeName>
        <fullName evidence="2">Gly-tRNA(Ala) deacylase</fullName>
        <ecNumber evidence="2">3.1.1.-</ecNumber>
    </alternativeName>
</protein>